<dbReference type="GO" id="GO:0005524">
    <property type="term" value="F:ATP binding"/>
    <property type="evidence" value="ECO:0007669"/>
    <property type="project" value="UniProtKB-KW"/>
</dbReference>
<dbReference type="InterPro" id="IPR001208">
    <property type="entry name" value="MCM_dom"/>
</dbReference>
<evidence type="ECO:0000313" key="6">
    <source>
        <dbReference type="Proteomes" id="UP000094291"/>
    </source>
</evidence>
<evidence type="ECO:0000313" key="5">
    <source>
        <dbReference type="EMBL" id="ODC04715.1"/>
    </source>
</evidence>
<dbReference type="GO" id="GO:0003677">
    <property type="term" value="F:DNA binding"/>
    <property type="evidence" value="ECO:0007669"/>
    <property type="project" value="InterPro"/>
</dbReference>
<dbReference type="InterPro" id="IPR000523">
    <property type="entry name" value="Mg_chelatse_chII-like_cat_dom"/>
</dbReference>
<dbReference type="OrthoDB" id="9813147at2"/>
<dbReference type="SMART" id="SM00382">
    <property type="entry name" value="AAA"/>
    <property type="match status" value="1"/>
</dbReference>
<protein>
    <recommendedName>
        <fullName evidence="4">AAA+ ATPase domain-containing protein</fullName>
    </recommendedName>
</protein>
<dbReference type="InterPro" id="IPR003593">
    <property type="entry name" value="AAA+_ATPase"/>
</dbReference>
<dbReference type="InterPro" id="IPR004482">
    <property type="entry name" value="Mg_chelat-rel"/>
</dbReference>
<dbReference type="InterPro" id="IPR025158">
    <property type="entry name" value="Mg_chelat-rel_C"/>
</dbReference>
<accession>A0A1E2VDH1</accession>
<dbReference type="Gene3D" id="3.30.230.10">
    <property type="match status" value="1"/>
</dbReference>
<dbReference type="CDD" id="cd00009">
    <property type="entry name" value="AAA"/>
    <property type="match status" value="1"/>
</dbReference>
<name>A0A1E2VDH1_9GAMM</name>
<evidence type="ECO:0000256" key="1">
    <source>
        <dbReference type="ARBA" id="ARBA00006354"/>
    </source>
</evidence>
<dbReference type="Pfam" id="PF13335">
    <property type="entry name" value="Mg_chelatase_C"/>
    <property type="match status" value="1"/>
</dbReference>
<comment type="similarity">
    <text evidence="1">Belongs to the Mg-chelatase subunits D/I family. ComM subfamily.</text>
</comment>
<evidence type="ECO:0000256" key="3">
    <source>
        <dbReference type="ARBA" id="ARBA00022840"/>
    </source>
</evidence>
<reference evidence="5 6" key="1">
    <citation type="submission" date="2016-08" db="EMBL/GenBank/DDBJ databases">
        <authorList>
            <person name="Seilhamer J.J."/>
        </authorList>
    </citation>
    <scope>NUCLEOTIDE SEQUENCE [LARGE SCALE GENOMIC DNA]</scope>
    <source>
        <strain evidence="5 6">PH27A</strain>
    </source>
</reference>
<dbReference type="RefSeq" id="WP_068999699.1">
    <property type="nucleotide sequence ID" value="NZ_MDTQ01000001.1"/>
</dbReference>
<evidence type="ECO:0000256" key="2">
    <source>
        <dbReference type="ARBA" id="ARBA00022741"/>
    </source>
</evidence>
<feature type="domain" description="AAA+ ATPase" evidence="4">
    <location>
        <begin position="211"/>
        <end position="392"/>
    </location>
</feature>
<dbReference type="Pfam" id="PF13541">
    <property type="entry name" value="ChlI"/>
    <property type="match status" value="1"/>
</dbReference>
<dbReference type="InterPro" id="IPR045006">
    <property type="entry name" value="CHLI-like"/>
</dbReference>
<dbReference type="STRING" id="197479.BFW38_15440"/>
<dbReference type="Gene3D" id="3.40.50.300">
    <property type="entry name" value="P-loop containing nucleotide triphosphate hydrolases"/>
    <property type="match status" value="1"/>
</dbReference>
<keyword evidence="6" id="KW-1185">Reference proteome</keyword>
<comment type="caution">
    <text evidence="5">The sequence shown here is derived from an EMBL/GenBank/DDBJ whole genome shotgun (WGS) entry which is preliminary data.</text>
</comment>
<dbReference type="EMBL" id="MDTQ01000001">
    <property type="protein sequence ID" value="ODC04715.1"/>
    <property type="molecule type" value="Genomic_DNA"/>
</dbReference>
<dbReference type="PRINTS" id="PR01657">
    <property type="entry name" value="MCMFAMILY"/>
</dbReference>
<dbReference type="InterPro" id="IPR027417">
    <property type="entry name" value="P-loop_NTPase"/>
</dbReference>
<dbReference type="Pfam" id="PF01078">
    <property type="entry name" value="Mg_chelatase"/>
    <property type="match status" value="1"/>
</dbReference>
<dbReference type="Proteomes" id="UP000094291">
    <property type="component" value="Unassembled WGS sequence"/>
</dbReference>
<dbReference type="InterPro" id="IPR020568">
    <property type="entry name" value="Ribosomal_Su5_D2-typ_SF"/>
</dbReference>
<proteinExistence type="inferred from homology"/>
<dbReference type="AlphaFoldDB" id="A0A1E2VDH1"/>
<gene>
    <name evidence="5" type="ORF">BFW38_15440</name>
</gene>
<dbReference type="PANTHER" id="PTHR32039:SF7">
    <property type="entry name" value="COMPETENCE PROTEIN COMM"/>
    <property type="match status" value="1"/>
</dbReference>
<dbReference type="NCBIfam" id="NF007365">
    <property type="entry name" value="PRK09862.1"/>
    <property type="match status" value="1"/>
</dbReference>
<keyword evidence="2" id="KW-0547">Nucleotide-binding</keyword>
<organism evidence="5 6">
    <name type="scientific">Terasakiispira papahanaumokuakeensis</name>
    <dbReference type="NCBI Taxonomy" id="197479"/>
    <lineage>
        <taxon>Bacteria</taxon>
        <taxon>Pseudomonadati</taxon>
        <taxon>Pseudomonadota</taxon>
        <taxon>Gammaproteobacteria</taxon>
        <taxon>Oceanospirillales</taxon>
        <taxon>Terasakiispira</taxon>
    </lineage>
</organism>
<evidence type="ECO:0000259" key="4">
    <source>
        <dbReference type="SMART" id="SM00382"/>
    </source>
</evidence>
<keyword evidence="3" id="KW-0067">ATP-binding</keyword>
<dbReference type="SUPFAM" id="SSF54211">
    <property type="entry name" value="Ribosomal protein S5 domain 2-like"/>
    <property type="match status" value="1"/>
</dbReference>
<dbReference type="SUPFAM" id="SSF52540">
    <property type="entry name" value="P-loop containing nucleoside triphosphate hydrolases"/>
    <property type="match status" value="1"/>
</dbReference>
<sequence>MSLAIVHSRAPIGLSAPAVRVEVHLANGLPGMTLVGLPETAVKESRDRVRSALQNAGFEFPARRITVNLSPADLPKEGGRYDLPIALGILAASGQIPVEPLAQYECLGELALNGELRPVRGVLPAALACAKQQRALLIPDTNSAEAALVEGVTVYAVPHLLALTAHLQGVTLLTPAEGRLDSPLASTAATDLRDIRGQGAAKRALEVAAAGGHNLLLHGPPGTGKTLLASRLPGLLPPMTRDAALEVAAIRSIRQGFDIRDWGQRPFRTPHHTSSAVALVGGGSHPRPGEISLAHHGVLFLDELPEFERKVLEVLREPLESGQIHISRAAQEATFPAHFLLVAAMNPCPCGHLGDPRQPCVCSAQQVQRYRARLSGPLLDRIDLHVEVPALPPDALWAPPEGDDSQTVRSRVAATHARQYQRAGCLNGALAHPQLREHAALSDDLQQLMSQAMQRMHLSARAVHRIIKVARTLADLEASEAISRAHVLEALSYRGSFDAAAV</sequence>
<dbReference type="InterPro" id="IPR014721">
    <property type="entry name" value="Ribsml_uS5_D2-typ_fold_subgr"/>
</dbReference>
<dbReference type="NCBIfam" id="TIGR00368">
    <property type="entry name" value="YifB family Mg chelatase-like AAA ATPase"/>
    <property type="match status" value="1"/>
</dbReference>
<dbReference type="PANTHER" id="PTHR32039">
    <property type="entry name" value="MAGNESIUM-CHELATASE SUBUNIT CHLI"/>
    <property type="match status" value="1"/>
</dbReference>